<comment type="similarity">
    <text evidence="2">Belongs to the glycosyl hydrolase 8 (cellulase D) family.</text>
</comment>
<evidence type="ECO:0000256" key="4">
    <source>
        <dbReference type="ARBA" id="ARBA00022801"/>
    </source>
</evidence>
<proteinExistence type="inferred from homology"/>
<gene>
    <name evidence="8" type="ORF">EDI28_13345</name>
</gene>
<evidence type="ECO:0000256" key="5">
    <source>
        <dbReference type="ARBA" id="ARBA00023001"/>
    </source>
</evidence>
<keyword evidence="4 8" id="KW-0378">Hydrolase</keyword>
<dbReference type="Proteomes" id="UP000287563">
    <property type="component" value="Unassembled WGS sequence"/>
</dbReference>
<evidence type="ECO:0000256" key="6">
    <source>
        <dbReference type="ARBA" id="ARBA00023295"/>
    </source>
</evidence>
<accession>A0A444JNR3</accession>
<comment type="caution">
    <text evidence="8">The sequence shown here is derived from an EMBL/GenBank/DDBJ whole genome shotgun (WGS) entry which is preliminary data.</text>
</comment>
<keyword evidence="7" id="KW-0119">Carbohydrate metabolism</keyword>
<dbReference type="Pfam" id="PF01270">
    <property type="entry name" value="Glyco_hydro_8"/>
    <property type="match status" value="1"/>
</dbReference>
<evidence type="ECO:0000313" key="8">
    <source>
        <dbReference type="EMBL" id="RWX54734.1"/>
    </source>
</evidence>
<reference evidence="8 9" key="1">
    <citation type="submission" date="2018-11" db="EMBL/GenBank/DDBJ databases">
        <title>Photobacterium sp. BEI247 sp. nov., a marine bacterium isolated from Yongle Blue Hole in the South China Sea.</title>
        <authorList>
            <person name="Wang X."/>
        </authorList>
    </citation>
    <scope>NUCLEOTIDE SEQUENCE [LARGE SCALE GENOMIC DNA]</scope>
    <source>
        <strain evidence="9">BEI247</strain>
    </source>
</reference>
<protein>
    <recommendedName>
        <fullName evidence="3">cellulase</fullName>
        <ecNumber evidence="3">3.2.1.4</ecNumber>
    </recommendedName>
</protein>
<evidence type="ECO:0000256" key="2">
    <source>
        <dbReference type="ARBA" id="ARBA00009209"/>
    </source>
</evidence>
<dbReference type="GO" id="GO:0008810">
    <property type="term" value="F:cellulase activity"/>
    <property type="evidence" value="ECO:0007669"/>
    <property type="project" value="UniProtKB-EC"/>
</dbReference>
<dbReference type="OrthoDB" id="9766708at2"/>
<evidence type="ECO:0000313" key="9">
    <source>
        <dbReference type="Proteomes" id="UP000287563"/>
    </source>
</evidence>
<dbReference type="GO" id="GO:0030245">
    <property type="term" value="P:cellulose catabolic process"/>
    <property type="evidence" value="ECO:0007669"/>
    <property type="project" value="UniProtKB-KW"/>
</dbReference>
<dbReference type="EC" id="3.2.1.4" evidence="3"/>
<dbReference type="SUPFAM" id="SSF48208">
    <property type="entry name" value="Six-hairpin glycosidases"/>
    <property type="match status" value="1"/>
</dbReference>
<keyword evidence="7" id="KW-0624">Polysaccharide degradation</keyword>
<name>A0A444JNR3_9GAMM</name>
<dbReference type="InterPro" id="IPR012341">
    <property type="entry name" value="6hp_glycosidase-like_sf"/>
</dbReference>
<dbReference type="InterPro" id="IPR008928">
    <property type="entry name" value="6-hairpin_glycosidase_sf"/>
</dbReference>
<dbReference type="RefSeq" id="WP_128784360.1">
    <property type="nucleotide sequence ID" value="NZ_JAKJSG010000027.1"/>
</dbReference>
<evidence type="ECO:0000256" key="1">
    <source>
        <dbReference type="ARBA" id="ARBA00000966"/>
    </source>
</evidence>
<dbReference type="InterPro" id="IPR002037">
    <property type="entry name" value="Glyco_hydro_8"/>
</dbReference>
<sequence length="371" mass="42112">MKQLVALIICGMLSTQAWGEQCSWSTWEEFKDTYILDDGRVLDGSDPRQITTSEGQSYALFFSLIANDPDTFKLLFNWTQTNLAKGDLTARLPAWLWGENSQGQFTVLDANSASDSDLWIAFTLYEAGRLWNNYYYQSIGYLLASRILREETVELEKGKRLLLPAPTGFVLDDRTYRLNPSYVPIQLIEKMATSFPHQDWASLRKGSEHLIVESMPKGFSPDWVIYSEEGYTRDKKTKGEGSYNAIRTYLWAGMLADDDPFKPRVIEAMQPMVTANTRKGLPPRTVNTRNGSYRGKGSAGFSASMLPLLVASGEGELAKEQYQAVKDSLLSEPDNYYYDNVLALFGGGWFENKYRFERDGSLVTYWDTLCQ</sequence>
<dbReference type="EMBL" id="RJLM01000005">
    <property type="protein sequence ID" value="RWX54734.1"/>
    <property type="molecule type" value="Genomic_DNA"/>
</dbReference>
<keyword evidence="9" id="KW-1185">Reference proteome</keyword>
<dbReference type="Gene3D" id="1.50.10.10">
    <property type="match status" value="1"/>
</dbReference>
<dbReference type="AlphaFoldDB" id="A0A444JNR3"/>
<keyword evidence="6 8" id="KW-0326">Glycosidase</keyword>
<comment type="catalytic activity">
    <reaction evidence="1">
        <text>Endohydrolysis of (1-&gt;4)-beta-D-glucosidic linkages in cellulose, lichenin and cereal beta-D-glucans.</text>
        <dbReference type="EC" id="3.2.1.4"/>
    </reaction>
</comment>
<evidence type="ECO:0000256" key="7">
    <source>
        <dbReference type="ARBA" id="ARBA00023326"/>
    </source>
</evidence>
<evidence type="ECO:0000256" key="3">
    <source>
        <dbReference type="ARBA" id="ARBA00012601"/>
    </source>
</evidence>
<keyword evidence="5" id="KW-0136">Cellulose degradation</keyword>
<organism evidence="8 9">
    <name type="scientific">Photobacterium chitinilyticum</name>
    <dbReference type="NCBI Taxonomy" id="2485123"/>
    <lineage>
        <taxon>Bacteria</taxon>
        <taxon>Pseudomonadati</taxon>
        <taxon>Pseudomonadota</taxon>
        <taxon>Gammaproteobacteria</taxon>
        <taxon>Vibrionales</taxon>
        <taxon>Vibrionaceae</taxon>
        <taxon>Photobacterium</taxon>
    </lineage>
</organism>
<dbReference type="NCBIfam" id="NF008305">
    <property type="entry name" value="PRK11097.1"/>
    <property type="match status" value="1"/>
</dbReference>
<dbReference type="PRINTS" id="PR00735">
    <property type="entry name" value="GLHYDRLASE8"/>
</dbReference>